<gene>
    <name evidence="1" type="ORF">OFBG_01124</name>
</gene>
<dbReference type="EMBL" id="GG658170">
    <property type="protein sequence ID" value="EEO30096.1"/>
    <property type="molecule type" value="Genomic_DNA"/>
</dbReference>
<evidence type="ECO:0008006" key="3">
    <source>
        <dbReference type="Google" id="ProtNLM"/>
    </source>
</evidence>
<evidence type="ECO:0000313" key="2">
    <source>
        <dbReference type="Proteomes" id="UP000005089"/>
    </source>
</evidence>
<accession>C3XA70</accession>
<dbReference type="HOGENOM" id="CLU_084995_0_0_4"/>
<dbReference type="Pfam" id="PF09998">
    <property type="entry name" value="DUF2239"/>
    <property type="match status" value="1"/>
</dbReference>
<organism evidence="1 2">
    <name type="scientific">Oxalobacter formigenes OXCC13</name>
    <dbReference type="NCBI Taxonomy" id="556269"/>
    <lineage>
        <taxon>Bacteria</taxon>
        <taxon>Pseudomonadati</taxon>
        <taxon>Pseudomonadota</taxon>
        <taxon>Betaproteobacteria</taxon>
        <taxon>Burkholderiales</taxon>
        <taxon>Oxalobacteraceae</taxon>
        <taxon>Oxalobacter</taxon>
    </lineage>
</organism>
<protein>
    <recommendedName>
        <fullName evidence="3">DUF2239 domain-containing protein</fullName>
    </recommendedName>
</protein>
<dbReference type="eggNOG" id="COG3644">
    <property type="taxonomic scope" value="Bacteria"/>
</dbReference>
<dbReference type="InterPro" id="IPR018715">
    <property type="entry name" value="DUF2239"/>
</dbReference>
<reference evidence="1 2" key="1">
    <citation type="submission" date="2009-02" db="EMBL/GenBank/DDBJ databases">
        <title>The Genome Sequence of Oxalobacter formigenes OXCC13.</title>
        <authorList>
            <consortium name="The Broad Institute Genome Sequencing Platform"/>
            <person name="Ward D."/>
            <person name="Young S.K."/>
            <person name="Kodira C.D."/>
            <person name="Zeng Q."/>
            <person name="Koehrsen M."/>
            <person name="Alvarado L."/>
            <person name="Berlin A."/>
            <person name="Borenstein D."/>
            <person name="Chen Z."/>
            <person name="Engels R."/>
            <person name="Freedman E."/>
            <person name="Gellesch M."/>
            <person name="Goldberg J."/>
            <person name="Griggs A."/>
            <person name="Gujja S."/>
            <person name="Heiman D."/>
            <person name="Hepburn T."/>
            <person name="Howarth C."/>
            <person name="Jen D."/>
            <person name="Larson L."/>
            <person name="Lewis B."/>
            <person name="Mehta T."/>
            <person name="Park D."/>
            <person name="Pearson M."/>
            <person name="Roberts A."/>
            <person name="Saif S."/>
            <person name="Shea T."/>
            <person name="Shenoy N."/>
            <person name="Sisk P."/>
            <person name="Stolte C."/>
            <person name="Sykes S."/>
            <person name="Walk T."/>
            <person name="White J."/>
            <person name="Yandava C."/>
            <person name="Allison M.J."/>
            <person name="Lander E."/>
            <person name="Nusbaum C."/>
            <person name="Galagan J."/>
            <person name="Birren B."/>
        </authorList>
    </citation>
    <scope>NUCLEOTIDE SEQUENCE [LARGE SCALE GENOMIC DNA]</scope>
    <source>
        <strain evidence="1 2">OXCC13</strain>
    </source>
</reference>
<dbReference type="STRING" id="847.BRW83_1016"/>
<evidence type="ECO:0000313" key="1">
    <source>
        <dbReference type="EMBL" id="EEO30096.1"/>
    </source>
</evidence>
<dbReference type="GeneID" id="77134904"/>
<proteinExistence type="predicted"/>
<sequence>MNHSPLAQWIAFSGNDCIASGVPENVATDVKRFVDSHPVEPVLVFDAKTSAIIEVDFRGPLADVLVRLPVGKEPPTETGSIMKAPARQGAGRPKLGVVPREVTLLPRHWEWLATQAGGASVTLRKLVEHAMRAARESDRMRQAQEAAYNFMVAMAGNNQGFEEASRALFAGNIDHFRQCIGNWPADIRDHLFSLASAIDTVSGGAS</sequence>
<dbReference type="RefSeq" id="WP_005880992.1">
    <property type="nucleotide sequence ID" value="NZ_CP019430.1"/>
</dbReference>
<keyword evidence="2" id="KW-1185">Reference proteome</keyword>
<dbReference type="AlphaFoldDB" id="C3XA70"/>
<name>C3XA70_OXAFO</name>
<dbReference type="OrthoDB" id="282960at2"/>
<dbReference type="Proteomes" id="UP000005089">
    <property type="component" value="Unassembled WGS sequence"/>
</dbReference>